<dbReference type="SUPFAM" id="SSF53822">
    <property type="entry name" value="Periplasmic binding protein-like I"/>
    <property type="match status" value="1"/>
</dbReference>
<protein>
    <recommendedName>
        <fullName evidence="5">Leucine-binding protein domain-containing protein</fullName>
    </recommendedName>
</protein>
<evidence type="ECO:0000313" key="3">
    <source>
        <dbReference type="EMBL" id="MBO9201488.1"/>
    </source>
</evidence>
<feature type="region of interest" description="Disordered" evidence="1">
    <location>
        <begin position="29"/>
        <end position="48"/>
    </location>
</feature>
<evidence type="ECO:0008006" key="5">
    <source>
        <dbReference type="Google" id="ProtNLM"/>
    </source>
</evidence>
<name>A0ABS3YUC2_9BACT</name>
<reference evidence="3 4" key="1">
    <citation type="submission" date="2021-03" db="EMBL/GenBank/DDBJ databases">
        <title>Assistant Professor.</title>
        <authorList>
            <person name="Huq M.A."/>
        </authorList>
    </citation>
    <scope>NUCLEOTIDE SEQUENCE [LARGE SCALE GENOMIC DNA]</scope>
    <source>
        <strain evidence="3 4">MAH-29</strain>
    </source>
</reference>
<evidence type="ECO:0000256" key="1">
    <source>
        <dbReference type="SAM" id="MobiDB-lite"/>
    </source>
</evidence>
<dbReference type="Proteomes" id="UP000677244">
    <property type="component" value="Unassembled WGS sequence"/>
</dbReference>
<evidence type="ECO:0000256" key="2">
    <source>
        <dbReference type="SAM" id="SignalP"/>
    </source>
</evidence>
<dbReference type="Gene3D" id="3.40.50.2300">
    <property type="match status" value="2"/>
</dbReference>
<sequence>MTKKWFVLLFSCLAMAWVAPVLAQITPAPTGSQTPPTQPLPSALAPQPDSGRQQIAIFTPLFLDSAFDNTGNYRYDAKTFPKQSSAGLEFWEGAELAIDSLQKEGIQLDIHVYDIKASQQQMDSLLASEEFKTMDLIIGQVAANEAVKLASIAAIMDIPFINANYPNDAGIQNNPHYVILNPTLLTHCIGIYRFLQKNYSLSDIVVFKKKGDDDRIKNYFTEFEKSTAVKLKLKYVTLESNFTQDKLQPYVTGDNKTICVAGSLDVNFGQTLCQQLALLSDASNPNVIIGMPNWDVIDFEKSQYKNLEIVYSTAFYVPATNKLATTVQENFKNTFYSRPSDMVYRGFETLYHFGHLLTLYGKNLGSSMSDKKYMLFGDFDIQPVLNRATMTLDYFENKKLYFVKKVDGVVKTVY</sequence>
<comment type="caution">
    <text evidence="3">The sequence shown here is derived from an EMBL/GenBank/DDBJ whole genome shotgun (WGS) entry which is preliminary data.</text>
</comment>
<keyword evidence="4" id="KW-1185">Reference proteome</keyword>
<organism evidence="3 4">
    <name type="scientific">Niastella soli</name>
    <dbReference type="NCBI Taxonomy" id="2821487"/>
    <lineage>
        <taxon>Bacteria</taxon>
        <taxon>Pseudomonadati</taxon>
        <taxon>Bacteroidota</taxon>
        <taxon>Chitinophagia</taxon>
        <taxon>Chitinophagales</taxon>
        <taxon>Chitinophagaceae</taxon>
        <taxon>Niastella</taxon>
    </lineage>
</organism>
<dbReference type="InterPro" id="IPR028082">
    <property type="entry name" value="Peripla_BP_I"/>
</dbReference>
<feature type="chain" id="PRO_5046034117" description="Leucine-binding protein domain-containing protein" evidence="2">
    <location>
        <begin position="24"/>
        <end position="414"/>
    </location>
</feature>
<keyword evidence="2" id="KW-0732">Signal</keyword>
<gene>
    <name evidence="3" type="ORF">J7I42_14495</name>
</gene>
<feature type="signal peptide" evidence="2">
    <location>
        <begin position="1"/>
        <end position="23"/>
    </location>
</feature>
<dbReference type="RefSeq" id="WP_209139542.1">
    <property type="nucleotide sequence ID" value="NZ_JAGHKO010000003.1"/>
</dbReference>
<dbReference type="EMBL" id="JAGHKO010000003">
    <property type="protein sequence ID" value="MBO9201488.1"/>
    <property type="molecule type" value="Genomic_DNA"/>
</dbReference>
<accession>A0ABS3YUC2</accession>
<evidence type="ECO:0000313" key="4">
    <source>
        <dbReference type="Proteomes" id="UP000677244"/>
    </source>
</evidence>
<proteinExistence type="predicted"/>